<dbReference type="EMBL" id="FZNY01000004">
    <property type="protein sequence ID" value="SNR95179.1"/>
    <property type="molecule type" value="Genomic_DNA"/>
</dbReference>
<gene>
    <name evidence="1" type="ORF">SAMN06265376_104451</name>
</gene>
<dbReference type="Proteomes" id="UP000198379">
    <property type="component" value="Unassembled WGS sequence"/>
</dbReference>
<organism evidence="1 2">
    <name type="scientific">Dokdonia pacifica</name>
    <dbReference type="NCBI Taxonomy" id="1627892"/>
    <lineage>
        <taxon>Bacteria</taxon>
        <taxon>Pseudomonadati</taxon>
        <taxon>Bacteroidota</taxon>
        <taxon>Flavobacteriia</taxon>
        <taxon>Flavobacteriales</taxon>
        <taxon>Flavobacteriaceae</taxon>
        <taxon>Dokdonia</taxon>
    </lineage>
</organism>
<accession>A0A239AI27</accession>
<evidence type="ECO:0000313" key="1">
    <source>
        <dbReference type="EMBL" id="SNR95179.1"/>
    </source>
</evidence>
<dbReference type="AlphaFoldDB" id="A0A239AI27"/>
<protein>
    <submittedName>
        <fullName evidence="1">Uncharacterized protein</fullName>
    </submittedName>
</protein>
<evidence type="ECO:0000313" key="2">
    <source>
        <dbReference type="Proteomes" id="UP000198379"/>
    </source>
</evidence>
<sequence>MLKKTHADMLFEEILQEFPIEIAIEGQIHLERYLEFYDYNLYRIYTGDANLSNFYPLLNIPNTKTCPRRETLNNSLYHICDYILELKKLGFEMGNFDQNFDSFIRILLGWSPLVINTKGEGEPLSPNDLIHNKFKSYNSYADIIKLLIRHEHTVLDNLSFEELKKKYPESASKARHIVLTFIKKYNLNKNDLFLGETVFKSSSNKKNNLIYHASKEICHLLEDSNNLNKDKFSDVIEFKLKTLFGLPNSI</sequence>
<keyword evidence="2" id="KW-1185">Reference proteome</keyword>
<dbReference type="RefSeq" id="WP_089372235.1">
    <property type="nucleotide sequence ID" value="NZ_BMEP01000008.1"/>
</dbReference>
<name>A0A239AI27_9FLAO</name>
<reference evidence="1 2" key="1">
    <citation type="submission" date="2017-06" db="EMBL/GenBank/DDBJ databases">
        <authorList>
            <person name="Kim H.J."/>
            <person name="Triplett B.A."/>
        </authorList>
    </citation>
    <scope>NUCLEOTIDE SEQUENCE [LARGE SCALE GENOMIC DNA]</scope>
    <source>
        <strain evidence="1 2">DSM 25597</strain>
    </source>
</reference>
<proteinExistence type="predicted"/>